<evidence type="ECO:0000313" key="2">
    <source>
        <dbReference type="Proteomes" id="UP000218418"/>
    </source>
</evidence>
<dbReference type="OrthoDB" id="583487at2"/>
<name>A0A1Z4LJB4_9CYAN</name>
<dbReference type="AlphaFoldDB" id="A0A1Z4LJB4"/>
<dbReference type="EMBL" id="AP018227">
    <property type="protein sequence ID" value="BAY81326.1"/>
    <property type="molecule type" value="Genomic_DNA"/>
</dbReference>
<accession>A0A1Z4LJB4</accession>
<dbReference type="Proteomes" id="UP000218418">
    <property type="component" value="Chromosome"/>
</dbReference>
<proteinExistence type="predicted"/>
<sequence>MEASEIENKRGFDLNDYPCSFGYILVKAGIDEVSSTLAKLKSTTVIKDLYANFSERSDYGYLVWQYFGHDWTMFEYGACKSGFSQKISKILKTYTIYYEYEKTSGCQGYTFFRNDIKIEGYCFSIDYYKEMARFAEESGEEFDLQSHYNYGDIRDDERDYVFSFCSNIRNASDDEVKNEEKFLNDFFISQNAWLPSCDYMPYFKENGHTKLSKSLFVRVDFVKL</sequence>
<evidence type="ECO:0000313" key="1">
    <source>
        <dbReference type="EMBL" id="BAY81326.1"/>
    </source>
</evidence>
<organism evidence="1 2">
    <name type="scientific">Calothrix parasitica NIES-267</name>
    <dbReference type="NCBI Taxonomy" id="1973488"/>
    <lineage>
        <taxon>Bacteria</taxon>
        <taxon>Bacillati</taxon>
        <taxon>Cyanobacteriota</taxon>
        <taxon>Cyanophyceae</taxon>
        <taxon>Nostocales</taxon>
        <taxon>Calotrichaceae</taxon>
        <taxon>Calothrix</taxon>
    </lineage>
</organism>
<protein>
    <submittedName>
        <fullName evidence="1">Uncharacterized protein</fullName>
    </submittedName>
</protein>
<gene>
    <name evidence="1" type="ORF">NIES267_08020</name>
</gene>
<keyword evidence="2" id="KW-1185">Reference proteome</keyword>
<reference evidence="1 2" key="1">
    <citation type="submission" date="2017-06" db="EMBL/GenBank/DDBJ databases">
        <title>Genome sequencing of cyanobaciteial culture collection at National Institute for Environmental Studies (NIES).</title>
        <authorList>
            <person name="Hirose Y."/>
            <person name="Shimura Y."/>
            <person name="Fujisawa T."/>
            <person name="Nakamura Y."/>
            <person name="Kawachi M."/>
        </authorList>
    </citation>
    <scope>NUCLEOTIDE SEQUENCE [LARGE SCALE GENOMIC DNA]</scope>
    <source>
        <strain evidence="1 2">NIES-267</strain>
    </source>
</reference>